<accession>A0AAV7T055</accession>
<reference evidence="2" key="1">
    <citation type="journal article" date="2022" name="bioRxiv">
        <title>Sequencing and chromosome-scale assembly of the giantPleurodeles waltlgenome.</title>
        <authorList>
            <person name="Brown T."/>
            <person name="Elewa A."/>
            <person name="Iarovenko S."/>
            <person name="Subramanian E."/>
            <person name="Araus A.J."/>
            <person name="Petzold A."/>
            <person name="Susuki M."/>
            <person name="Suzuki K.-i.T."/>
            <person name="Hayashi T."/>
            <person name="Toyoda A."/>
            <person name="Oliveira C."/>
            <person name="Osipova E."/>
            <person name="Leigh N.D."/>
            <person name="Simon A."/>
            <person name="Yun M.H."/>
        </authorList>
    </citation>
    <scope>NUCLEOTIDE SEQUENCE</scope>
    <source>
        <strain evidence="2">20211129_DDA</strain>
        <tissue evidence="2">Liver</tissue>
    </source>
</reference>
<evidence type="ECO:0000313" key="2">
    <source>
        <dbReference type="EMBL" id="KAJ1169760.1"/>
    </source>
</evidence>
<name>A0AAV7T055_PLEWA</name>
<feature type="compositionally biased region" description="Gly residues" evidence="1">
    <location>
        <begin position="14"/>
        <end position="23"/>
    </location>
</feature>
<protein>
    <submittedName>
        <fullName evidence="2">Uncharacterized protein</fullName>
    </submittedName>
</protein>
<gene>
    <name evidence="2" type="ORF">NDU88_001651</name>
</gene>
<dbReference type="EMBL" id="JANPWB010000007">
    <property type="protein sequence ID" value="KAJ1169760.1"/>
    <property type="molecule type" value="Genomic_DNA"/>
</dbReference>
<keyword evidence="3" id="KW-1185">Reference proteome</keyword>
<organism evidence="2 3">
    <name type="scientific">Pleurodeles waltl</name>
    <name type="common">Iberian ribbed newt</name>
    <dbReference type="NCBI Taxonomy" id="8319"/>
    <lineage>
        <taxon>Eukaryota</taxon>
        <taxon>Metazoa</taxon>
        <taxon>Chordata</taxon>
        <taxon>Craniata</taxon>
        <taxon>Vertebrata</taxon>
        <taxon>Euteleostomi</taxon>
        <taxon>Amphibia</taxon>
        <taxon>Batrachia</taxon>
        <taxon>Caudata</taxon>
        <taxon>Salamandroidea</taxon>
        <taxon>Salamandridae</taxon>
        <taxon>Pleurodelinae</taxon>
        <taxon>Pleurodeles</taxon>
    </lineage>
</organism>
<dbReference type="Proteomes" id="UP001066276">
    <property type="component" value="Chromosome 4_1"/>
</dbReference>
<sequence length="87" mass="8918">MVPRGGQHTTSGLPGTGLTGGQAGTVSRALATASTCSATRSTRRHSNPSLLRSCTGDVSILSPTRDRHMTNHCVASEKGHTVIGHAP</sequence>
<evidence type="ECO:0000313" key="3">
    <source>
        <dbReference type="Proteomes" id="UP001066276"/>
    </source>
</evidence>
<feature type="region of interest" description="Disordered" evidence="1">
    <location>
        <begin position="1"/>
        <end position="87"/>
    </location>
</feature>
<evidence type="ECO:0000256" key="1">
    <source>
        <dbReference type="SAM" id="MobiDB-lite"/>
    </source>
</evidence>
<feature type="compositionally biased region" description="Basic and acidic residues" evidence="1">
    <location>
        <begin position="64"/>
        <end position="80"/>
    </location>
</feature>
<dbReference type="AlphaFoldDB" id="A0AAV7T055"/>
<feature type="compositionally biased region" description="Low complexity" evidence="1">
    <location>
        <begin position="24"/>
        <end position="40"/>
    </location>
</feature>
<comment type="caution">
    <text evidence="2">The sequence shown here is derived from an EMBL/GenBank/DDBJ whole genome shotgun (WGS) entry which is preliminary data.</text>
</comment>
<proteinExistence type="predicted"/>